<organism evidence="6">
    <name type="scientific">hydrothermal vent metagenome</name>
    <dbReference type="NCBI Taxonomy" id="652676"/>
    <lineage>
        <taxon>unclassified sequences</taxon>
        <taxon>metagenomes</taxon>
        <taxon>ecological metagenomes</taxon>
    </lineage>
</organism>
<gene>
    <name evidence="6" type="ORF">MNBD_ALPHA08-723</name>
</gene>
<keyword evidence="2" id="KW-0479">Metal-binding</keyword>
<evidence type="ECO:0000256" key="3">
    <source>
        <dbReference type="ARBA" id="ARBA00022833"/>
    </source>
</evidence>
<keyword evidence="4" id="KW-0456">Lyase</keyword>
<evidence type="ECO:0000256" key="4">
    <source>
        <dbReference type="ARBA" id="ARBA00023239"/>
    </source>
</evidence>
<dbReference type="AlphaFoldDB" id="A0A3B0RVU6"/>
<dbReference type="PROSITE" id="PS51891">
    <property type="entry name" value="CENP_V_GFA"/>
    <property type="match status" value="1"/>
</dbReference>
<evidence type="ECO:0000256" key="1">
    <source>
        <dbReference type="ARBA" id="ARBA00005495"/>
    </source>
</evidence>
<dbReference type="Pfam" id="PF04828">
    <property type="entry name" value="GFA"/>
    <property type="match status" value="1"/>
</dbReference>
<dbReference type="GO" id="GO:0046872">
    <property type="term" value="F:metal ion binding"/>
    <property type="evidence" value="ECO:0007669"/>
    <property type="project" value="UniProtKB-KW"/>
</dbReference>
<dbReference type="EMBL" id="UOEC01000132">
    <property type="protein sequence ID" value="VAV96377.1"/>
    <property type="molecule type" value="Genomic_DNA"/>
</dbReference>
<dbReference type="SUPFAM" id="SSF51316">
    <property type="entry name" value="Mss4-like"/>
    <property type="match status" value="1"/>
</dbReference>
<dbReference type="GO" id="GO:0016846">
    <property type="term" value="F:carbon-sulfur lyase activity"/>
    <property type="evidence" value="ECO:0007669"/>
    <property type="project" value="InterPro"/>
</dbReference>
<dbReference type="PANTHER" id="PTHR33337:SF40">
    <property type="entry name" value="CENP-V_GFA DOMAIN-CONTAINING PROTEIN-RELATED"/>
    <property type="match status" value="1"/>
</dbReference>
<sequence>MVKTGSCLCGAVKYETRGQLRPVVACHCNQCRKLTGHHMAATASLLKDFAITKDEGLKWYASSDSAKRGFCGNCGAQMFWQHNDAPHISITAGTLDDDRDIGFWGHIFCADKGHYYDIPDDQIQCNEKPADYPALKE</sequence>
<name>A0A3B0RVU6_9ZZZZ</name>
<accession>A0A3B0RVU6</accession>
<evidence type="ECO:0000259" key="5">
    <source>
        <dbReference type="PROSITE" id="PS51891"/>
    </source>
</evidence>
<reference evidence="6" key="1">
    <citation type="submission" date="2018-06" db="EMBL/GenBank/DDBJ databases">
        <authorList>
            <person name="Zhirakovskaya E."/>
        </authorList>
    </citation>
    <scope>NUCLEOTIDE SEQUENCE</scope>
</reference>
<comment type="similarity">
    <text evidence="1">Belongs to the Gfa family.</text>
</comment>
<dbReference type="PANTHER" id="PTHR33337">
    <property type="entry name" value="GFA DOMAIN-CONTAINING PROTEIN"/>
    <property type="match status" value="1"/>
</dbReference>
<dbReference type="Gene3D" id="3.90.1590.10">
    <property type="entry name" value="glutathione-dependent formaldehyde- activating enzyme (gfa)"/>
    <property type="match status" value="1"/>
</dbReference>
<dbReference type="InterPro" id="IPR006913">
    <property type="entry name" value="CENP-V/GFA"/>
</dbReference>
<proteinExistence type="inferred from homology"/>
<evidence type="ECO:0000256" key="2">
    <source>
        <dbReference type="ARBA" id="ARBA00022723"/>
    </source>
</evidence>
<keyword evidence="3" id="KW-0862">Zinc</keyword>
<protein>
    <submittedName>
        <fullName evidence="6">Gfa-like protein</fullName>
    </submittedName>
</protein>
<dbReference type="InterPro" id="IPR011057">
    <property type="entry name" value="Mss4-like_sf"/>
</dbReference>
<evidence type="ECO:0000313" key="6">
    <source>
        <dbReference type="EMBL" id="VAV96377.1"/>
    </source>
</evidence>
<feature type="domain" description="CENP-V/GFA" evidence="5">
    <location>
        <begin position="3"/>
        <end position="117"/>
    </location>
</feature>